<feature type="compositionally biased region" description="Polar residues" evidence="1">
    <location>
        <begin position="189"/>
        <end position="199"/>
    </location>
</feature>
<feature type="compositionally biased region" description="Low complexity" evidence="1">
    <location>
        <begin position="140"/>
        <end position="149"/>
    </location>
</feature>
<feature type="compositionally biased region" description="Basic and acidic residues" evidence="1">
    <location>
        <begin position="116"/>
        <end position="128"/>
    </location>
</feature>
<feature type="compositionally biased region" description="Low complexity" evidence="1">
    <location>
        <begin position="76"/>
        <end position="85"/>
    </location>
</feature>
<dbReference type="Proteomes" id="UP000814176">
    <property type="component" value="Unassembled WGS sequence"/>
</dbReference>
<comment type="caution">
    <text evidence="2">The sequence shown here is derived from an EMBL/GenBank/DDBJ whole genome shotgun (WGS) entry which is preliminary data.</text>
</comment>
<feature type="compositionally biased region" description="Basic residues" evidence="1">
    <location>
        <begin position="106"/>
        <end position="115"/>
    </location>
</feature>
<name>A0ABQ8JZD0_9APHY</name>
<proteinExistence type="predicted"/>
<accession>A0ABQ8JZD0</accession>
<dbReference type="EMBL" id="JADCUA010000036">
    <property type="protein sequence ID" value="KAH9829656.1"/>
    <property type="molecule type" value="Genomic_DNA"/>
</dbReference>
<sequence length="293" mass="31072">MVSGLRGSTASKAFARLEREGRRARAWRTNGACCGMDWQKAAKGSNHAFSLIAPSTASNTNAPSESFRARSPPPQSMNSSPSSSASVSCACAQEASQLRAVTQEHRRARAPIRLRSRADKRTYKERRTQPSPVRPRARPARTPARGVPGSPASVWCAPRGSSSPLRARGSEPGASQLPPGTLMGGCNVSPASRGQQPTNGRVPIQTRSLARAPCPALESAQDHGAGTTPSSARTLPSSVHSRCVFIAALASTSGADAMQWLGVTTSAYSTLRYLTLHTYIVRANRRVGVTSRQ</sequence>
<organism evidence="2 3">
    <name type="scientific">Rhodofomes roseus</name>
    <dbReference type="NCBI Taxonomy" id="34475"/>
    <lineage>
        <taxon>Eukaryota</taxon>
        <taxon>Fungi</taxon>
        <taxon>Dikarya</taxon>
        <taxon>Basidiomycota</taxon>
        <taxon>Agaricomycotina</taxon>
        <taxon>Agaricomycetes</taxon>
        <taxon>Polyporales</taxon>
        <taxon>Rhodofomes</taxon>
    </lineage>
</organism>
<reference evidence="2 3" key="1">
    <citation type="journal article" date="2021" name="Environ. Microbiol.">
        <title>Gene family expansions and transcriptome signatures uncover fungal adaptations to wood decay.</title>
        <authorList>
            <person name="Hage H."/>
            <person name="Miyauchi S."/>
            <person name="Viragh M."/>
            <person name="Drula E."/>
            <person name="Min B."/>
            <person name="Chaduli D."/>
            <person name="Navarro D."/>
            <person name="Favel A."/>
            <person name="Norest M."/>
            <person name="Lesage-Meessen L."/>
            <person name="Balint B."/>
            <person name="Merenyi Z."/>
            <person name="de Eugenio L."/>
            <person name="Morin E."/>
            <person name="Martinez A.T."/>
            <person name="Baldrian P."/>
            <person name="Stursova M."/>
            <person name="Martinez M.J."/>
            <person name="Novotny C."/>
            <person name="Magnuson J.K."/>
            <person name="Spatafora J.W."/>
            <person name="Maurice S."/>
            <person name="Pangilinan J."/>
            <person name="Andreopoulos W."/>
            <person name="LaButti K."/>
            <person name="Hundley H."/>
            <person name="Na H."/>
            <person name="Kuo A."/>
            <person name="Barry K."/>
            <person name="Lipzen A."/>
            <person name="Henrissat B."/>
            <person name="Riley R."/>
            <person name="Ahrendt S."/>
            <person name="Nagy L.G."/>
            <person name="Grigoriev I.V."/>
            <person name="Martin F."/>
            <person name="Rosso M.N."/>
        </authorList>
    </citation>
    <scope>NUCLEOTIDE SEQUENCE [LARGE SCALE GENOMIC DNA]</scope>
    <source>
        <strain evidence="2 3">CIRM-BRFM 1785</strain>
    </source>
</reference>
<protein>
    <submittedName>
        <fullName evidence="2">Uncharacterized protein</fullName>
    </submittedName>
</protein>
<feature type="compositionally biased region" description="Polar residues" evidence="1">
    <location>
        <begin position="55"/>
        <end position="64"/>
    </location>
</feature>
<evidence type="ECO:0000313" key="2">
    <source>
        <dbReference type="EMBL" id="KAH9829656.1"/>
    </source>
</evidence>
<dbReference type="RefSeq" id="XP_047773099.1">
    <property type="nucleotide sequence ID" value="XM_047918298.1"/>
</dbReference>
<keyword evidence="3" id="KW-1185">Reference proteome</keyword>
<gene>
    <name evidence="2" type="ORF">C8Q71DRAFT_396405</name>
</gene>
<feature type="region of interest" description="Disordered" evidence="1">
    <location>
        <begin position="100"/>
        <end position="201"/>
    </location>
</feature>
<feature type="region of interest" description="Disordered" evidence="1">
    <location>
        <begin position="215"/>
        <end position="235"/>
    </location>
</feature>
<evidence type="ECO:0000256" key="1">
    <source>
        <dbReference type="SAM" id="MobiDB-lite"/>
    </source>
</evidence>
<evidence type="ECO:0000313" key="3">
    <source>
        <dbReference type="Proteomes" id="UP000814176"/>
    </source>
</evidence>
<dbReference type="GeneID" id="71999030"/>
<feature type="region of interest" description="Disordered" evidence="1">
    <location>
        <begin position="55"/>
        <end position="85"/>
    </location>
</feature>